<keyword evidence="2" id="KW-1185">Reference proteome</keyword>
<sequence>MLRRVKAQAGATYAARRAEAPDPQGLMIISSCALILASYRELIRRDIEEDRAFEVVRRSFSSIFAKPASRGVRALLRFVPDPVRTMRRRSIAPFFRAVFGRLFTFEEERTSDSFVFVIPRCGIHDFFSKEGEPQLTRAFCAWDRNWLGVLDASDRPVATRRSLTLATGHHRCEFHFDPAEPGPASTMDVTL</sequence>
<evidence type="ECO:0000313" key="2">
    <source>
        <dbReference type="Proteomes" id="UP000682308"/>
    </source>
</evidence>
<name>A0A941FAJ0_9ACTN</name>
<proteinExistence type="predicted"/>
<evidence type="ECO:0000313" key="1">
    <source>
        <dbReference type="EMBL" id="MBR8640478.1"/>
    </source>
</evidence>
<accession>A0A941FAJ0</accession>
<comment type="caution">
    <text evidence="1">The sequence shown here is derived from an EMBL/GenBank/DDBJ whole genome shotgun (WGS) entry which is preliminary data.</text>
</comment>
<protein>
    <submittedName>
        <fullName evidence="1">L-2-amino-thiazoline-4-carboxylic acid hydrolase</fullName>
    </submittedName>
</protein>
<gene>
    <name evidence="1" type="ORF">KEF29_17145</name>
</gene>
<dbReference type="EMBL" id="JAGTPG010000002">
    <property type="protein sequence ID" value="MBR8640478.1"/>
    <property type="molecule type" value="Genomic_DNA"/>
</dbReference>
<organism evidence="1 2">
    <name type="scientific">Streptomyces tuirus</name>
    <dbReference type="NCBI Taxonomy" id="68278"/>
    <lineage>
        <taxon>Bacteria</taxon>
        <taxon>Bacillati</taxon>
        <taxon>Actinomycetota</taxon>
        <taxon>Actinomycetes</taxon>
        <taxon>Kitasatosporales</taxon>
        <taxon>Streptomycetaceae</taxon>
        <taxon>Streptomyces</taxon>
    </lineage>
</organism>
<keyword evidence="1" id="KW-0378">Hydrolase</keyword>
<dbReference type="InterPro" id="IPR026002">
    <property type="entry name" value="ATC_hydrolase-like"/>
</dbReference>
<reference evidence="1 2" key="1">
    <citation type="submission" date="2021-04" db="EMBL/GenBank/DDBJ databases">
        <title>Characterization of the biosynthetic gene cluster of new lipopeptides with antitumor activity in the genome of the marine Streptomyces PHM034.</title>
        <authorList>
            <person name="Ceniceros A."/>
            <person name="Canedo L."/>
            <person name="Mendez C."/>
            <person name="Olano C."/>
            <person name="Schleissner C."/>
            <person name="Cuevas C."/>
            <person name="De La Calle F."/>
            <person name="Salas J.A."/>
        </authorList>
    </citation>
    <scope>NUCLEOTIDE SEQUENCE [LARGE SCALE GENOMIC DNA]</scope>
    <source>
        <strain evidence="1 2">PHM034</strain>
    </source>
</reference>
<dbReference type="Proteomes" id="UP000682308">
    <property type="component" value="Unassembled WGS sequence"/>
</dbReference>
<dbReference type="Pfam" id="PF14196">
    <property type="entry name" value="ATC_hydrolase"/>
    <property type="match status" value="1"/>
</dbReference>
<dbReference type="AlphaFoldDB" id="A0A941FAJ0"/>
<dbReference type="GO" id="GO:0016787">
    <property type="term" value="F:hydrolase activity"/>
    <property type="evidence" value="ECO:0007669"/>
    <property type="project" value="UniProtKB-KW"/>
</dbReference>